<keyword evidence="8 9" id="KW-0472">Membrane</keyword>
<sequence length="345" mass="37613">MSTKTIQKTETIVYQPPTTGLVSWLPASWVPYAELMRLDRPGGFWALYVPCLFGVGYATSVSPVQPSPALIADRTVTMLLCCLLARGAACTWNDAVDKEFDKKVARCRVRPIARGAVAPFQAHVWATFQTAAIVLILLRLPAACMFYFLGIVLLSAIYPFSKRVTYYPQFVLGSVFSVTFLASVRSLDVDPLSKDTLAPSLCFFTANTIWTMIYDTIYAHQDVADDVHVGVKSMAVKFHDSTKLLTSFLAFFMTAFLALTGVLAGLGPLYYVSAVGGSAVSLAATIALVDLADARSCGWWFSWGFLFVGGSILNGLVAESVCRSVGWAMEPGMNVMNASWIHMDL</sequence>
<dbReference type="InterPro" id="IPR000537">
    <property type="entry name" value="UbiA_prenyltransferase"/>
</dbReference>
<dbReference type="CDD" id="cd13959">
    <property type="entry name" value="PT_UbiA_COQ2"/>
    <property type="match status" value="1"/>
</dbReference>
<comment type="caution">
    <text evidence="10">The sequence shown here is derived from an EMBL/GenBank/DDBJ whole genome shotgun (WGS) entry which is preliminary data.</text>
</comment>
<dbReference type="GO" id="GO:0140722">
    <property type="term" value="P:mycophenolic acid biosynthetic process"/>
    <property type="evidence" value="ECO:0007669"/>
    <property type="project" value="UniProtKB-ARBA"/>
</dbReference>
<keyword evidence="5" id="KW-0808">Transferase</keyword>
<dbReference type="Proteomes" id="UP000037696">
    <property type="component" value="Unassembled WGS sequence"/>
</dbReference>
<comment type="cofactor">
    <cofactor evidence="1">
        <name>Mg(2+)</name>
        <dbReference type="ChEBI" id="CHEBI:18420"/>
    </cofactor>
</comment>
<comment type="pathway">
    <text evidence="3">Secondary metabolite biosynthesis; terpenoid biosynthesis.</text>
</comment>
<evidence type="ECO:0000256" key="6">
    <source>
        <dbReference type="ARBA" id="ARBA00022692"/>
    </source>
</evidence>
<dbReference type="Pfam" id="PF01040">
    <property type="entry name" value="UbiA"/>
    <property type="match status" value="1"/>
</dbReference>
<dbReference type="FunFam" id="1.20.120.1780:FF:000001">
    <property type="entry name" value="4-hydroxybenzoate octaprenyltransferase"/>
    <property type="match status" value="1"/>
</dbReference>
<dbReference type="GO" id="GO:0016114">
    <property type="term" value="P:terpenoid biosynthetic process"/>
    <property type="evidence" value="ECO:0007669"/>
    <property type="project" value="UniProtKB-UniPathway"/>
</dbReference>
<evidence type="ECO:0000313" key="10">
    <source>
        <dbReference type="EMBL" id="KOS48640.1"/>
    </source>
</evidence>
<evidence type="ECO:0008006" key="12">
    <source>
        <dbReference type="Google" id="ProtNLM"/>
    </source>
</evidence>
<evidence type="ECO:0000256" key="4">
    <source>
        <dbReference type="ARBA" id="ARBA00005985"/>
    </source>
</evidence>
<dbReference type="UniPathway" id="UPA00213"/>
<feature type="transmembrane region" description="Helical" evidence="9">
    <location>
        <begin position="270"/>
        <end position="292"/>
    </location>
</feature>
<dbReference type="InterPro" id="IPR039653">
    <property type="entry name" value="Prenyltransferase"/>
</dbReference>
<dbReference type="STRING" id="229535.A0A0M8PIZ7"/>
<dbReference type="GO" id="GO:0005743">
    <property type="term" value="C:mitochondrial inner membrane"/>
    <property type="evidence" value="ECO:0007669"/>
    <property type="project" value="TreeGrafter"/>
</dbReference>
<comment type="similarity">
    <text evidence="4">Belongs to the UbiA prenyltransferase family.</text>
</comment>
<dbReference type="InterPro" id="IPR044878">
    <property type="entry name" value="UbiA_sf"/>
</dbReference>
<evidence type="ECO:0000256" key="7">
    <source>
        <dbReference type="ARBA" id="ARBA00022989"/>
    </source>
</evidence>
<feature type="transmembrane region" description="Helical" evidence="9">
    <location>
        <begin position="136"/>
        <end position="160"/>
    </location>
</feature>
<keyword evidence="11" id="KW-1185">Reference proteome</keyword>
<dbReference type="AlphaFoldDB" id="A0A0M8PIZ7"/>
<evidence type="ECO:0000313" key="11">
    <source>
        <dbReference type="Proteomes" id="UP000037696"/>
    </source>
</evidence>
<dbReference type="Gene3D" id="1.10.357.140">
    <property type="entry name" value="UbiA prenyltransferase"/>
    <property type="match status" value="1"/>
</dbReference>
<dbReference type="EMBL" id="LHQQ01000003">
    <property type="protein sequence ID" value="KOS48640.1"/>
    <property type="molecule type" value="Genomic_DNA"/>
</dbReference>
<evidence type="ECO:0000256" key="3">
    <source>
        <dbReference type="ARBA" id="ARBA00004721"/>
    </source>
</evidence>
<feature type="transmembrane region" description="Helical" evidence="9">
    <location>
        <begin position="244"/>
        <end position="264"/>
    </location>
</feature>
<comment type="subcellular location">
    <subcellularLocation>
        <location evidence="2">Membrane</location>
        <topology evidence="2">Multi-pass membrane protein</topology>
    </subcellularLocation>
</comment>
<proteinExistence type="inferred from homology"/>
<name>A0A0M8PIZ7_9EURO</name>
<reference evidence="10 11" key="1">
    <citation type="submission" date="2015-08" db="EMBL/GenBank/DDBJ databases">
        <title>Genome sequencing of Penicillium nordicum.</title>
        <authorList>
            <person name="Nguyen H.D."/>
            <person name="Seifert K.A."/>
        </authorList>
    </citation>
    <scope>NUCLEOTIDE SEQUENCE [LARGE SCALE GENOMIC DNA]</scope>
    <source>
        <strain evidence="10 11">DAOMC 185683</strain>
    </source>
</reference>
<dbReference type="GO" id="GO:0006744">
    <property type="term" value="P:ubiquinone biosynthetic process"/>
    <property type="evidence" value="ECO:0007669"/>
    <property type="project" value="TreeGrafter"/>
</dbReference>
<dbReference type="Gene3D" id="1.20.120.1780">
    <property type="entry name" value="UbiA prenyltransferase"/>
    <property type="match status" value="1"/>
</dbReference>
<evidence type="ECO:0000256" key="1">
    <source>
        <dbReference type="ARBA" id="ARBA00001946"/>
    </source>
</evidence>
<keyword evidence="6 9" id="KW-0812">Transmembrane</keyword>
<evidence type="ECO:0000256" key="8">
    <source>
        <dbReference type="ARBA" id="ARBA00023136"/>
    </source>
</evidence>
<feature type="transmembrane region" description="Helical" evidence="9">
    <location>
        <begin position="299"/>
        <end position="317"/>
    </location>
</feature>
<evidence type="ECO:0000256" key="9">
    <source>
        <dbReference type="SAM" id="Phobius"/>
    </source>
</evidence>
<keyword evidence="7 9" id="KW-1133">Transmembrane helix</keyword>
<feature type="transmembrane region" description="Helical" evidence="9">
    <location>
        <begin position="166"/>
        <end position="184"/>
    </location>
</feature>
<evidence type="ECO:0000256" key="2">
    <source>
        <dbReference type="ARBA" id="ARBA00004141"/>
    </source>
</evidence>
<dbReference type="PANTHER" id="PTHR11048:SF39">
    <property type="entry name" value="POLYPRENYL TRANSFERASE AUSN"/>
    <property type="match status" value="1"/>
</dbReference>
<protein>
    <recommendedName>
        <fullName evidence="12">Para-hydroxybenzoate--polyprenyltransferase</fullName>
    </recommendedName>
</protein>
<dbReference type="GO" id="GO:0008412">
    <property type="term" value="F:4-hydroxybenzoate polyprenyltransferase activity"/>
    <property type="evidence" value="ECO:0007669"/>
    <property type="project" value="TreeGrafter"/>
</dbReference>
<dbReference type="FunFam" id="1.10.357.140:FF:000008">
    <property type="entry name" value="4-hydroxybenzoate octaprenyltransferase"/>
    <property type="match status" value="1"/>
</dbReference>
<organism evidence="10 11">
    <name type="scientific">Penicillium nordicum</name>
    <dbReference type="NCBI Taxonomy" id="229535"/>
    <lineage>
        <taxon>Eukaryota</taxon>
        <taxon>Fungi</taxon>
        <taxon>Dikarya</taxon>
        <taxon>Ascomycota</taxon>
        <taxon>Pezizomycotina</taxon>
        <taxon>Eurotiomycetes</taxon>
        <taxon>Eurotiomycetidae</taxon>
        <taxon>Eurotiales</taxon>
        <taxon>Aspergillaceae</taxon>
        <taxon>Penicillium</taxon>
    </lineage>
</organism>
<evidence type="ECO:0000256" key="5">
    <source>
        <dbReference type="ARBA" id="ARBA00022679"/>
    </source>
</evidence>
<dbReference type="PANTHER" id="PTHR11048">
    <property type="entry name" value="PRENYLTRANSFERASES"/>
    <property type="match status" value="1"/>
</dbReference>
<accession>A0A0M8PIZ7</accession>
<dbReference type="OrthoDB" id="18170at2759"/>
<gene>
    <name evidence="10" type="ORF">ACN38_g345</name>
</gene>